<feature type="compositionally biased region" description="Basic and acidic residues" evidence="1">
    <location>
        <begin position="1385"/>
        <end position="1395"/>
    </location>
</feature>
<feature type="region of interest" description="Disordered" evidence="1">
    <location>
        <begin position="1264"/>
        <end position="1296"/>
    </location>
</feature>
<feature type="compositionally biased region" description="Basic and acidic residues" evidence="1">
    <location>
        <begin position="1264"/>
        <end position="1285"/>
    </location>
</feature>
<organism evidence="2 3">
    <name type="scientific">Orchesella dallaii</name>
    <dbReference type="NCBI Taxonomy" id="48710"/>
    <lineage>
        <taxon>Eukaryota</taxon>
        <taxon>Metazoa</taxon>
        <taxon>Ecdysozoa</taxon>
        <taxon>Arthropoda</taxon>
        <taxon>Hexapoda</taxon>
        <taxon>Collembola</taxon>
        <taxon>Entomobryomorpha</taxon>
        <taxon>Entomobryoidea</taxon>
        <taxon>Orchesellidae</taxon>
        <taxon>Orchesellinae</taxon>
        <taxon>Orchesella</taxon>
    </lineage>
</organism>
<feature type="compositionally biased region" description="Polar residues" evidence="1">
    <location>
        <begin position="1561"/>
        <end position="1578"/>
    </location>
</feature>
<dbReference type="EMBL" id="CAXLJM020000148">
    <property type="protein sequence ID" value="CAL8142047.1"/>
    <property type="molecule type" value="Genomic_DNA"/>
</dbReference>
<feature type="compositionally biased region" description="Polar residues" evidence="1">
    <location>
        <begin position="1224"/>
        <end position="1233"/>
    </location>
</feature>
<protein>
    <recommendedName>
        <fullName evidence="4">Serine-rich adhesin for platelets</fullName>
    </recommendedName>
</protein>
<evidence type="ECO:0000313" key="3">
    <source>
        <dbReference type="Proteomes" id="UP001642540"/>
    </source>
</evidence>
<feature type="compositionally biased region" description="Basic and acidic residues" evidence="1">
    <location>
        <begin position="1016"/>
        <end position="1031"/>
    </location>
</feature>
<dbReference type="PANTHER" id="PTHR37970">
    <property type="entry name" value="PROTEIN CBG08587"/>
    <property type="match status" value="1"/>
</dbReference>
<feature type="compositionally biased region" description="Polar residues" evidence="1">
    <location>
        <begin position="307"/>
        <end position="332"/>
    </location>
</feature>
<feature type="region of interest" description="Disordered" evidence="1">
    <location>
        <begin position="586"/>
        <end position="753"/>
    </location>
</feature>
<feature type="region of interest" description="Disordered" evidence="1">
    <location>
        <begin position="1089"/>
        <end position="1152"/>
    </location>
</feature>
<proteinExistence type="predicted"/>
<feature type="region of interest" description="Disordered" evidence="1">
    <location>
        <begin position="91"/>
        <end position="129"/>
    </location>
</feature>
<feature type="compositionally biased region" description="Low complexity" evidence="1">
    <location>
        <begin position="785"/>
        <end position="829"/>
    </location>
</feature>
<comment type="caution">
    <text evidence="2">The sequence shown here is derived from an EMBL/GenBank/DDBJ whole genome shotgun (WGS) entry which is preliminary data.</text>
</comment>
<feature type="compositionally biased region" description="Acidic residues" evidence="1">
    <location>
        <begin position="1005"/>
        <end position="1015"/>
    </location>
</feature>
<feature type="region of interest" description="Disordered" evidence="1">
    <location>
        <begin position="978"/>
        <end position="1046"/>
    </location>
</feature>
<feature type="compositionally biased region" description="Low complexity" evidence="1">
    <location>
        <begin position="675"/>
        <end position="718"/>
    </location>
</feature>
<sequence>MSAICHGFVHNAWRKDICSNCFRVRDEHPQTEIHKSVNCNGMNVNSADNGVNVSPMYSNSTIKSSNETINVFGSSETLGKNPTPQKFNRFQGTHTVNSSSSSTTSVTSSSPSSCIPRMNGSGNNGGISSVGKFSGTNNASTTISKGHAQNIHSVYGNNNATLTLPETNGKVKSTEATIAKTSPSQTLSSTASNQPQQQGKGVMTNQHPSKSDNNGSLISNHNNNKQSMSSSAGSQQATRSACASIASSSTASSSFIASKNIFNNAASSAIATTTTTTFSTTGSTSSVVNVNGSVGTAAAAASGSTGLSHPQSATSNKRGSISNVGLSQPSSKLGKSGVIDVASTNNCVVAVTGVCHRNLENSNKNGLSEEFSDGVNNIDIICGVGSANMSLNKGASSATQSTINRGGRAGKQMDVTDGEIERRKVGFQSASGTGNSGDNVNVSKGKVVPTVKSLSGSKGILRSKSASRKRDKNVHFPDEVVVVIGYGGGPSGSLEDDDSPPDPLDSASVAEVMEKNSLTFEEKELHRVTQKNTNFNSIKTNLLGTTCIEIGPIVGCTGGKSMEGSSKPLVSIGTFETRKEPLRIHKKISEDSAEDELNEKTVEKHRKFIQRNNGSTSTIGGKSFSSSSQVPSKVASMPSSSSNQSSSSNKELEIKQQSSSSSSSSSVTSTPKSILSTNKATSLSSSSSSTFNSSTATTMNNKMSVSSTKSSSSVSNKSAPTLSFDKGNGSSTNSTTTIEVNPEQTSSCDTTNNAMRSSKECIATVSSTETISSRGKSSINFGASTISSSSSSHVTTSSSSTSTATSTLNKWGSNNNPSSTPSNNDGSSSRNKPVLKRIQKQSHSESSSEQYTVNSAVVETITSQNSCSVGSVTNTASLNSRNNLITLTNGDKAKVNGSSGMNNGGAGTTSIIANKRTSFLRDIIVDSSSKSSTVGTTGGIQLDEPSGIPCTTAGVQVICKNNEEGSLIKTELKVDLKPSVNNGKLSHPPFGECLSNRSNGTSDSSEFDDSLEDSGLDIKKCSEISESDEKSGSGSDSGNENDYSDRDRVKIIPAAGPKSGLFISVEEVEGTTKKPEKLSPDSVLFSSASEMSASGSSESIPEALDTVSNGSSQKSSEEGSTGGHSTGAKRAAPRPPQVNSATEATRGSNAIYANTQTNVMQVEGIYDDVSFYKNPMHFPPKGDKISAFEEEDEEEENIYDDCTAITTIPKGGKQPGGKSGMGSYNFQNGSRNALDSDGEEEAEKVVHRRSDGIEFIGIRKIDSESFLRERSPTPERSPDGKRERSSSASPKTRRKVNQFFSTIGKKAGAAFSQHVHGYGKNKGSPTVEECVEKSPSGNSTTYKRSLSTDEVSMTRTQEIYATLTPTSLKFKGLGPVLHKLSKMDLHMGDKDKGYGDGDEDKGDSKEKGYKKHKISSSIKKFLRFGSKDGGEPSGHKYDFGNCQNKTEMNGPGPTISSPITEEQTDFSVSRTPTPTTAAALATNQPVKVPERKPSCGTLSGRPPPPPPPRVHSLDLLNRVGVVGPNGTVRPARPPPPARHNRVAPSFTSVFTNPNAEIETKPSVTPSNEGISSQNSPVNGNGHPHYNSTPNGDTPDPNNPPSKPKRKASMNLDCVTNGTTRQQDLETTYNHITTLNLETLKLIASQTPTKIRRSNTFNKRNSNYPLKWSQFDVPQSSKPLIQGHGFVFYSAFWDDESCVLLVQESATAPNFSAPFEFPCVETSATFEDFIPSYYITWQASEYVTNGSNVKVFVSVMPKYNMYTVENYMRHSQVPLLHKYFALLQAMNYWDKEEMSDLLVLVQSMEDSDSHFLSNTTARGTSDICHQPSSPSSVLVYVHPIPNLATSGSKPGAKRIPSRNQLYTDFENSMKQILLNNGSDGSRTLLGDNDRHVLLKRLNENKTKTVQEQFRLFLQVKLFAPKRDSDELERIKKLKSERAIQQWLDRERALCMKEAVEQTLQRNIESSISPYKRSYLEFLLTPENSAKAVLDMLIDLLE</sequence>
<feature type="compositionally biased region" description="Low complexity" evidence="1">
    <location>
        <begin position="1471"/>
        <end position="1482"/>
    </location>
</feature>
<name>A0ABP1S2B0_9HEXA</name>
<feature type="compositionally biased region" description="Polar residues" evidence="1">
    <location>
        <begin position="1137"/>
        <end position="1152"/>
    </location>
</feature>
<feature type="compositionally biased region" description="Low complexity" evidence="1">
    <location>
        <begin position="1586"/>
        <end position="1595"/>
    </location>
</feature>
<feature type="compositionally biased region" description="Polar residues" evidence="1">
    <location>
        <begin position="738"/>
        <end position="753"/>
    </location>
</feature>
<feature type="compositionally biased region" description="Low complexity" evidence="1">
    <location>
        <begin position="213"/>
        <end position="235"/>
    </location>
</feature>
<feature type="compositionally biased region" description="Low complexity" evidence="1">
    <location>
        <begin position="615"/>
        <end position="648"/>
    </location>
</feature>
<feature type="compositionally biased region" description="Polar residues" evidence="1">
    <location>
        <begin position="1454"/>
        <end position="1470"/>
    </location>
</feature>
<keyword evidence="3" id="KW-1185">Reference proteome</keyword>
<dbReference type="PANTHER" id="PTHR37970:SF1">
    <property type="entry name" value="SERINE-RICH ADHESIN FOR PLATELETS"/>
    <property type="match status" value="1"/>
</dbReference>
<feature type="compositionally biased region" description="Low complexity" evidence="1">
    <location>
        <begin position="1089"/>
        <end position="1103"/>
    </location>
</feature>
<feature type="region of interest" description="Disordered" evidence="1">
    <location>
        <begin position="1316"/>
        <end position="1351"/>
    </location>
</feature>
<accession>A0ABP1S2B0</accession>
<feature type="compositionally biased region" description="Polar residues" evidence="1">
    <location>
        <begin position="175"/>
        <end position="212"/>
    </location>
</feature>
<reference evidence="2 3" key="1">
    <citation type="submission" date="2024-08" db="EMBL/GenBank/DDBJ databases">
        <authorList>
            <person name="Cucini C."/>
            <person name="Frati F."/>
        </authorList>
    </citation>
    <scope>NUCLEOTIDE SEQUENCE [LARGE SCALE GENOMIC DNA]</scope>
</reference>
<feature type="region of interest" description="Disordered" evidence="1">
    <location>
        <begin position="175"/>
        <end position="235"/>
    </location>
</feature>
<feature type="compositionally biased region" description="Basic and acidic residues" evidence="1">
    <location>
        <begin position="1425"/>
        <end position="1438"/>
    </location>
</feature>
<evidence type="ECO:0000313" key="2">
    <source>
        <dbReference type="EMBL" id="CAL8142047.1"/>
    </source>
</evidence>
<evidence type="ECO:0008006" key="4">
    <source>
        <dbReference type="Google" id="ProtNLM"/>
    </source>
</evidence>
<gene>
    <name evidence="2" type="ORF">ODALV1_LOCUS28930</name>
</gene>
<feature type="compositionally biased region" description="Polar residues" evidence="1">
    <location>
        <begin position="1335"/>
        <end position="1351"/>
    </location>
</feature>
<feature type="region of interest" description="Disordered" evidence="1">
    <location>
        <begin position="1202"/>
        <end position="1249"/>
    </location>
</feature>
<evidence type="ECO:0000256" key="1">
    <source>
        <dbReference type="SAM" id="MobiDB-lite"/>
    </source>
</evidence>
<feature type="region of interest" description="Disordered" evidence="1">
    <location>
        <begin position="785"/>
        <end position="851"/>
    </location>
</feature>
<feature type="compositionally biased region" description="Low complexity" evidence="1">
    <location>
        <begin position="1032"/>
        <end position="1041"/>
    </location>
</feature>
<feature type="compositionally biased region" description="Polar residues" evidence="1">
    <location>
        <begin position="1545"/>
        <end position="1554"/>
    </location>
</feature>
<feature type="compositionally biased region" description="Low complexity" evidence="1">
    <location>
        <begin position="98"/>
        <end position="113"/>
    </location>
</feature>
<dbReference type="Proteomes" id="UP001642540">
    <property type="component" value="Unassembled WGS sequence"/>
</dbReference>
<feature type="region of interest" description="Disordered" evidence="1">
    <location>
        <begin position="300"/>
        <end position="332"/>
    </location>
</feature>
<feature type="region of interest" description="Disordered" evidence="1">
    <location>
        <begin position="1385"/>
        <end position="1611"/>
    </location>
</feature>
<feature type="compositionally biased region" description="Low complexity" evidence="1">
    <location>
        <begin position="727"/>
        <end position="737"/>
    </location>
</feature>